<proteinExistence type="predicted"/>
<comment type="caution">
    <text evidence="1">The sequence shown here is derived from an EMBL/GenBank/DDBJ whole genome shotgun (WGS) entry which is preliminary data.</text>
</comment>
<keyword evidence="2" id="KW-1185">Reference proteome</keyword>
<dbReference type="Proteomes" id="UP001163321">
    <property type="component" value="Chromosome 1"/>
</dbReference>
<protein>
    <submittedName>
        <fullName evidence="1">Uncharacterized protein</fullName>
    </submittedName>
</protein>
<reference evidence="1 2" key="1">
    <citation type="journal article" date="2022" name="bioRxiv">
        <title>The genome of the oomycete Peronosclerospora sorghi, a cosmopolitan pathogen of maize and sorghum, is inflated with dispersed pseudogenes.</title>
        <authorList>
            <person name="Fletcher K."/>
            <person name="Martin F."/>
            <person name="Isakeit T."/>
            <person name="Cavanaugh K."/>
            <person name="Magill C."/>
            <person name="Michelmore R."/>
        </authorList>
    </citation>
    <scope>NUCLEOTIDE SEQUENCE [LARGE SCALE GENOMIC DNA]</scope>
    <source>
        <strain evidence="1">P6</strain>
    </source>
</reference>
<accession>A0ACC0WS74</accession>
<evidence type="ECO:0000313" key="1">
    <source>
        <dbReference type="EMBL" id="KAI9921599.1"/>
    </source>
</evidence>
<sequence>MKCFRSDQWKEGVTWVQAAKASPDTDVDVVVKSEKEAESLKRAVDKEEISEVNQMLQKERETASAVSRLQRKRKRKLNRKLC</sequence>
<evidence type="ECO:0000313" key="2">
    <source>
        <dbReference type="Proteomes" id="UP001163321"/>
    </source>
</evidence>
<name>A0ACC0WS74_9STRA</name>
<organism evidence="1 2">
    <name type="scientific">Peronosclerospora sorghi</name>
    <dbReference type="NCBI Taxonomy" id="230839"/>
    <lineage>
        <taxon>Eukaryota</taxon>
        <taxon>Sar</taxon>
        <taxon>Stramenopiles</taxon>
        <taxon>Oomycota</taxon>
        <taxon>Peronosporomycetes</taxon>
        <taxon>Peronosporales</taxon>
        <taxon>Peronosporaceae</taxon>
        <taxon>Peronosclerospora</taxon>
    </lineage>
</organism>
<gene>
    <name evidence="1" type="ORF">PsorP6_001981</name>
</gene>
<dbReference type="EMBL" id="CM047580">
    <property type="protein sequence ID" value="KAI9921599.1"/>
    <property type="molecule type" value="Genomic_DNA"/>
</dbReference>